<keyword evidence="1" id="KW-0472">Membrane</keyword>
<dbReference type="Proteomes" id="UP000323454">
    <property type="component" value="Unassembled WGS sequence"/>
</dbReference>
<reference evidence="2 3" key="2">
    <citation type="submission" date="2019-09" db="EMBL/GenBank/DDBJ databases">
        <authorList>
            <person name="Jin C."/>
        </authorList>
    </citation>
    <scope>NUCLEOTIDE SEQUENCE [LARGE SCALE GENOMIC DNA]</scope>
    <source>
        <strain evidence="2 3">AN110305</strain>
    </source>
</reference>
<feature type="transmembrane region" description="Helical" evidence="1">
    <location>
        <begin position="36"/>
        <end position="54"/>
    </location>
</feature>
<evidence type="ECO:0000256" key="1">
    <source>
        <dbReference type="SAM" id="Phobius"/>
    </source>
</evidence>
<dbReference type="AlphaFoldDB" id="A0A5B2XRQ5"/>
<protein>
    <submittedName>
        <fullName evidence="2">Uncharacterized protein</fullName>
    </submittedName>
</protein>
<accession>A0A5B2XRQ5</accession>
<gene>
    <name evidence="2" type="ORF">F0L68_02915</name>
</gene>
<sequence>MAAPPVSFAPLFTSRRSAMSAPESQRRAKFRISTDWAAVIVAGVFVLAAVFGVLPKIPW</sequence>
<evidence type="ECO:0000313" key="3">
    <source>
        <dbReference type="Proteomes" id="UP000323454"/>
    </source>
</evidence>
<keyword evidence="1" id="KW-1133">Transmembrane helix</keyword>
<reference evidence="2 3" key="1">
    <citation type="submission" date="2019-09" db="EMBL/GenBank/DDBJ databases">
        <title>Goodfellowia gen. nov., a new genus of the Pseudonocardineae related to Actinoalloteichus, containing Goodfellowia coeruleoviolacea gen. nov., comb. nov. gen. nov., comb. nov.</title>
        <authorList>
            <person name="Labeda D."/>
        </authorList>
    </citation>
    <scope>NUCLEOTIDE SEQUENCE [LARGE SCALE GENOMIC DNA]</scope>
    <source>
        <strain evidence="2 3">AN110305</strain>
    </source>
</reference>
<keyword evidence="1" id="KW-0812">Transmembrane</keyword>
<proteinExistence type="predicted"/>
<comment type="caution">
    <text evidence="2">The sequence shown here is derived from an EMBL/GenBank/DDBJ whole genome shotgun (WGS) entry which is preliminary data.</text>
</comment>
<name>A0A5B2XRQ5_9PSEU</name>
<dbReference type="EMBL" id="VUOB01000003">
    <property type="protein sequence ID" value="KAA2266086.1"/>
    <property type="molecule type" value="Genomic_DNA"/>
</dbReference>
<keyword evidence="3" id="KW-1185">Reference proteome</keyword>
<evidence type="ECO:0000313" key="2">
    <source>
        <dbReference type="EMBL" id="KAA2266086.1"/>
    </source>
</evidence>
<organism evidence="2 3">
    <name type="scientific">Solihabitans fulvus</name>
    <dbReference type="NCBI Taxonomy" id="1892852"/>
    <lineage>
        <taxon>Bacteria</taxon>
        <taxon>Bacillati</taxon>
        <taxon>Actinomycetota</taxon>
        <taxon>Actinomycetes</taxon>
        <taxon>Pseudonocardiales</taxon>
        <taxon>Pseudonocardiaceae</taxon>
        <taxon>Solihabitans</taxon>
    </lineage>
</organism>